<dbReference type="Pfam" id="PF00290">
    <property type="entry name" value="Trp_syntA"/>
    <property type="match status" value="1"/>
</dbReference>
<dbReference type="InterPro" id="IPR013785">
    <property type="entry name" value="Aldolase_TIM"/>
</dbReference>
<dbReference type="AlphaFoldDB" id="A0A923E825"/>
<keyword evidence="7 9" id="KW-0456">Lyase</keyword>
<dbReference type="EMBL" id="JAAZWO010000003">
    <property type="protein sequence ID" value="MBC2396799.1"/>
    <property type="molecule type" value="Genomic_DNA"/>
</dbReference>
<keyword evidence="5 9" id="KW-0822">Tryptophan biosynthesis</keyword>
<comment type="subunit">
    <text evidence="3 9">Tetramer of two alpha and two beta chains.</text>
</comment>
<dbReference type="FunFam" id="3.20.20.70:FF:000037">
    <property type="entry name" value="Tryptophan synthase alpha chain"/>
    <property type="match status" value="1"/>
</dbReference>
<comment type="pathway">
    <text evidence="2 9">Amino-acid biosynthesis; L-tryptophan biosynthesis; L-tryptophan from chorismate: step 5/5.</text>
</comment>
<keyword evidence="12" id="KW-1185">Reference proteome</keyword>
<dbReference type="HAMAP" id="MF_00131">
    <property type="entry name" value="Trp_synth_alpha"/>
    <property type="match status" value="1"/>
</dbReference>
<accession>A0A923E825</accession>
<evidence type="ECO:0000313" key="12">
    <source>
        <dbReference type="Proteomes" id="UP000563151"/>
    </source>
</evidence>
<evidence type="ECO:0000256" key="10">
    <source>
        <dbReference type="RuleBase" id="RU003662"/>
    </source>
</evidence>
<keyword evidence="6 9" id="KW-0057">Aromatic amino acid biosynthesis</keyword>
<comment type="catalytic activity">
    <reaction evidence="8 9">
        <text>(1S,2R)-1-C-(indol-3-yl)glycerol 3-phosphate + L-serine = D-glyceraldehyde 3-phosphate + L-tryptophan + H2O</text>
        <dbReference type="Rhea" id="RHEA:10532"/>
        <dbReference type="ChEBI" id="CHEBI:15377"/>
        <dbReference type="ChEBI" id="CHEBI:33384"/>
        <dbReference type="ChEBI" id="CHEBI:57912"/>
        <dbReference type="ChEBI" id="CHEBI:58866"/>
        <dbReference type="ChEBI" id="CHEBI:59776"/>
        <dbReference type="EC" id="4.2.1.20"/>
    </reaction>
</comment>
<dbReference type="SUPFAM" id="SSF51366">
    <property type="entry name" value="Ribulose-phoshate binding barrel"/>
    <property type="match status" value="1"/>
</dbReference>
<keyword evidence="4 9" id="KW-0028">Amino-acid biosynthesis</keyword>
<name>A0A923E825_CLOTT</name>
<dbReference type="Gene3D" id="3.20.20.70">
    <property type="entry name" value="Aldolase class I"/>
    <property type="match status" value="1"/>
</dbReference>
<evidence type="ECO:0000256" key="8">
    <source>
        <dbReference type="ARBA" id="ARBA00049047"/>
    </source>
</evidence>
<feature type="active site" description="Proton acceptor" evidence="9">
    <location>
        <position position="49"/>
    </location>
</feature>
<sequence>MNRIDKRFKKLKSEGKKAIIPFITAGDPDLSATVGLVLKLENSGADIIELGIPYSDPIADGPIIQASSGRALKNGAKIIKIMNTVKEIRKDSQIALVYLVYYNSIFKYGMEKFIKECNEVGIDGLIIPDLPIEERKEIGEVADKYGVYLIPLVAPTSEERIKKIVENGKGFVYCVTVKGITGVRNDINTDISEYMEVISSYTNLPKALGFGISSKEMAEKFSKYSDGIIVGSAIIKRIAQGKNLEDGINKGCSLVKEIKEVL</sequence>
<reference evidence="11 12" key="1">
    <citation type="submission" date="2020-04" db="EMBL/GenBank/DDBJ databases">
        <title>Genomic insights into acetone-butanol-ethanol (ABE) fermentation by sequencing solventogenic clostridia strains.</title>
        <authorList>
            <person name="Brown S."/>
        </authorList>
    </citation>
    <scope>NUCLEOTIDE SEQUENCE [LARGE SCALE GENOMIC DNA]</scope>
    <source>
        <strain evidence="11 12">DJ011</strain>
    </source>
</reference>
<dbReference type="GO" id="GO:0005829">
    <property type="term" value="C:cytosol"/>
    <property type="evidence" value="ECO:0007669"/>
    <property type="project" value="TreeGrafter"/>
</dbReference>
<proteinExistence type="inferred from homology"/>
<dbReference type="RefSeq" id="WP_035146429.1">
    <property type="nucleotide sequence ID" value="NZ_JAAZWO010000003.1"/>
</dbReference>
<evidence type="ECO:0000313" key="11">
    <source>
        <dbReference type="EMBL" id="MBC2396799.1"/>
    </source>
</evidence>
<comment type="caution">
    <text evidence="11">The sequence shown here is derived from an EMBL/GenBank/DDBJ whole genome shotgun (WGS) entry which is preliminary data.</text>
</comment>
<gene>
    <name evidence="9" type="primary">trpA</name>
    <name evidence="11" type="ORF">HGG79_03250</name>
</gene>
<comment type="function">
    <text evidence="1 9">The alpha subunit is responsible for the aldol cleavage of indoleglycerol phosphate to indole and glyceraldehyde 3-phosphate.</text>
</comment>
<feature type="active site" description="Proton acceptor" evidence="9">
    <location>
        <position position="60"/>
    </location>
</feature>
<evidence type="ECO:0000256" key="7">
    <source>
        <dbReference type="ARBA" id="ARBA00023239"/>
    </source>
</evidence>
<evidence type="ECO:0000256" key="5">
    <source>
        <dbReference type="ARBA" id="ARBA00022822"/>
    </source>
</evidence>
<evidence type="ECO:0000256" key="1">
    <source>
        <dbReference type="ARBA" id="ARBA00003365"/>
    </source>
</evidence>
<dbReference type="Proteomes" id="UP000563151">
    <property type="component" value="Unassembled WGS sequence"/>
</dbReference>
<organism evidence="11 12">
    <name type="scientific">Clostridium tetanomorphum</name>
    <dbReference type="NCBI Taxonomy" id="1553"/>
    <lineage>
        <taxon>Bacteria</taxon>
        <taxon>Bacillati</taxon>
        <taxon>Bacillota</taxon>
        <taxon>Clostridia</taxon>
        <taxon>Eubacteriales</taxon>
        <taxon>Clostridiaceae</taxon>
        <taxon>Clostridium</taxon>
    </lineage>
</organism>
<dbReference type="InterPro" id="IPR011060">
    <property type="entry name" value="RibuloseP-bd_barrel"/>
</dbReference>
<dbReference type="CDD" id="cd04724">
    <property type="entry name" value="Tryptophan_synthase_alpha"/>
    <property type="match status" value="1"/>
</dbReference>
<dbReference type="GO" id="GO:0004834">
    <property type="term" value="F:tryptophan synthase activity"/>
    <property type="evidence" value="ECO:0007669"/>
    <property type="project" value="UniProtKB-UniRule"/>
</dbReference>
<dbReference type="EC" id="4.2.1.20" evidence="9"/>
<dbReference type="PANTHER" id="PTHR43406">
    <property type="entry name" value="TRYPTOPHAN SYNTHASE, ALPHA CHAIN"/>
    <property type="match status" value="1"/>
</dbReference>
<dbReference type="PANTHER" id="PTHR43406:SF1">
    <property type="entry name" value="TRYPTOPHAN SYNTHASE ALPHA CHAIN, CHLOROPLASTIC"/>
    <property type="match status" value="1"/>
</dbReference>
<dbReference type="InterPro" id="IPR002028">
    <property type="entry name" value="Trp_synthase_suA"/>
</dbReference>
<dbReference type="NCBIfam" id="TIGR00262">
    <property type="entry name" value="trpA"/>
    <property type="match status" value="1"/>
</dbReference>
<comment type="similarity">
    <text evidence="9 10">Belongs to the TrpA family.</text>
</comment>
<evidence type="ECO:0000256" key="6">
    <source>
        <dbReference type="ARBA" id="ARBA00023141"/>
    </source>
</evidence>
<evidence type="ECO:0000256" key="3">
    <source>
        <dbReference type="ARBA" id="ARBA00011270"/>
    </source>
</evidence>
<dbReference type="PROSITE" id="PS00167">
    <property type="entry name" value="TRP_SYNTHASE_ALPHA"/>
    <property type="match status" value="1"/>
</dbReference>
<protein>
    <recommendedName>
        <fullName evidence="9">Tryptophan synthase alpha chain</fullName>
        <ecNumber evidence="9">4.2.1.20</ecNumber>
    </recommendedName>
</protein>
<evidence type="ECO:0000256" key="2">
    <source>
        <dbReference type="ARBA" id="ARBA00004733"/>
    </source>
</evidence>
<evidence type="ECO:0000256" key="4">
    <source>
        <dbReference type="ARBA" id="ARBA00022605"/>
    </source>
</evidence>
<evidence type="ECO:0000256" key="9">
    <source>
        <dbReference type="HAMAP-Rule" id="MF_00131"/>
    </source>
</evidence>
<dbReference type="InterPro" id="IPR018204">
    <property type="entry name" value="Trp_synthase_alpha_AS"/>
</dbReference>